<dbReference type="InterPro" id="IPR023631">
    <property type="entry name" value="Amidase_dom"/>
</dbReference>
<reference evidence="9 10" key="1">
    <citation type="submission" date="2016-10" db="EMBL/GenBank/DDBJ databases">
        <authorList>
            <person name="Varghese N."/>
        </authorList>
    </citation>
    <scope>NUCLEOTIDE SEQUENCE [LARGE SCALE GENOMIC DNA]</scope>
    <source>
        <strain evidence="9 10">KB11</strain>
    </source>
</reference>
<dbReference type="AlphaFoldDB" id="A0A2H4U8K1"/>
<dbReference type="PANTHER" id="PTHR11895:SF7">
    <property type="entry name" value="GLUTAMYL-TRNA(GLN) AMIDOTRANSFERASE SUBUNIT A, MITOCHONDRIAL"/>
    <property type="match status" value="1"/>
</dbReference>
<dbReference type="GeneID" id="35119404"/>
<sequence length="456" mass="49286">MNVIEKLNSIQNKEMTAKENVENFIKVIDEKNEELNIFLEVNKESALKQAEAIDEKIANGEKVGFLSGLVFGIKANINVEDYIISAASKTLDNYFGSYNATVIDKILAQDGIILGITNMDEFAAGSSTETSCFGPTQNPAAPGRIPGGSSGGSAAAVAAEMCDIALGSDTGGSIRNPASHCGVVGFKPTYGAVSRQGLLDLSMSLDQIGPLANDTSGIALALNAISDYDETECTTLHGKRPDFTSVLEEKSLEGMKIAVCKEFIDVTDAEINVAVNKAIHKLVEAGAELVEVSFDNIDLCLPTYYLINYVEFFSATRKYDGRDYGYRIEDVCGEEVLRRIEIGSYISQKEYSGKFYKKALQARSLIRDEINAMLENVDLIVGPTVPKLPHKIGDELTPMEMYAYDVLTVIANLAGIPAGSIKAGEVDSIPVGLQIQAKPLDDLKIIKAMSVFENEN</sequence>
<dbReference type="InterPro" id="IPR036928">
    <property type="entry name" value="AS_sf"/>
</dbReference>
<dbReference type="InterPro" id="IPR000120">
    <property type="entry name" value="Amidase"/>
</dbReference>
<keyword evidence="5 7" id="KW-0648">Protein biosynthesis</keyword>
<dbReference type="Gene3D" id="3.90.1300.10">
    <property type="entry name" value="Amidase signature (AS) domain"/>
    <property type="match status" value="1"/>
</dbReference>
<dbReference type="PANTHER" id="PTHR11895">
    <property type="entry name" value="TRANSAMIDASE"/>
    <property type="match status" value="1"/>
</dbReference>
<dbReference type="HAMAP" id="MF_00120">
    <property type="entry name" value="GatA"/>
    <property type="match status" value="1"/>
</dbReference>
<evidence type="ECO:0000256" key="4">
    <source>
        <dbReference type="ARBA" id="ARBA00022840"/>
    </source>
</evidence>
<feature type="active site" description="Charge relay system" evidence="7">
    <location>
        <position position="149"/>
    </location>
</feature>
<feature type="domain" description="Amidase" evidence="8">
    <location>
        <begin position="19"/>
        <end position="443"/>
    </location>
</feature>
<keyword evidence="4 7" id="KW-0067">ATP-binding</keyword>
<evidence type="ECO:0000256" key="3">
    <source>
        <dbReference type="ARBA" id="ARBA00022741"/>
    </source>
</evidence>
<dbReference type="Pfam" id="PF01425">
    <property type="entry name" value="Amidase"/>
    <property type="match status" value="1"/>
</dbReference>
<comment type="function">
    <text evidence="7">Allows the formation of correctly charged Gln-tRNA(Gln) through the transamidation of misacylated Glu-tRNA(Gln) in organisms which lack glutaminyl-tRNA synthetase. The reaction takes place in the presence of glutamine and ATP through an activated gamma-phospho-Glu-tRNA(Gln).</text>
</comment>
<feature type="active site" description="Charge relay system" evidence="7">
    <location>
        <position position="74"/>
    </location>
</feature>
<dbReference type="RefSeq" id="WP_100815806.1">
    <property type="nucleotide sequence ID" value="NZ_CP017803.1"/>
</dbReference>
<dbReference type="InterPro" id="IPR020556">
    <property type="entry name" value="Amidase_CS"/>
</dbReference>
<gene>
    <name evidence="7" type="primary">gatA</name>
    <name evidence="9" type="ORF">BK798_08450</name>
</gene>
<evidence type="ECO:0000256" key="5">
    <source>
        <dbReference type="ARBA" id="ARBA00022917"/>
    </source>
</evidence>
<dbReference type="GO" id="GO:0006412">
    <property type="term" value="P:translation"/>
    <property type="evidence" value="ECO:0007669"/>
    <property type="project" value="UniProtKB-UniRule"/>
</dbReference>
<dbReference type="EC" id="6.3.5.7" evidence="7"/>
<dbReference type="PROSITE" id="PS00571">
    <property type="entry name" value="AMIDASES"/>
    <property type="match status" value="1"/>
</dbReference>
<dbReference type="Proteomes" id="UP000232133">
    <property type="component" value="Chromosome"/>
</dbReference>
<organism evidence="9 10">
    <name type="scientific">Methanobrevibacter smithii</name>
    <dbReference type="NCBI Taxonomy" id="2173"/>
    <lineage>
        <taxon>Archaea</taxon>
        <taxon>Methanobacteriati</taxon>
        <taxon>Methanobacteriota</taxon>
        <taxon>Methanomada group</taxon>
        <taxon>Methanobacteria</taxon>
        <taxon>Methanobacteriales</taxon>
        <taxon>Methanobacteriaceae</taxon>
        <taxon>Methanobrevibacter</taxon>
    </lineage>
</organism>
<dbReference type="GO" id="GO:0050567">
    <property type="term" value="F:glutaminyl-tRNA synthase (glutamine-hydrolyzing) activity"/>
    <property type="evidence" value="ECO:0007669"/>
    <property type="project" value="UniProtKB-UniRule"/>
</dbReference>
<comment type="subunit">
    <text evidence="7">Heterotrimer of A, B and C subunits.</text>
</comment>
<comment type="catalytic activity">
    <reaction evidence="6 7">
        <text>L-glutamyl-tRNA(Gln) + L-glutamine + ATP + H2O = L-glutaminyl-tRNA(Gln) + L-glutamate + ADP + phosphate + H(+)</text>
        <dbReference type="Rhea" id="RHEA:17521"/>
        <dbReference type="Rhea" id="RHEA-COMP:9681"/>
        <dbReference type="Rhea" id="RHEA-COMP:9684"/>
        <dbReference type="ChEBI" id="CHEBI:15377"/>
        <dbReference type="ChEBI" id="CHEBI:15378"/>
        <dbReference type="ChEBI" id="CHEBI:29985"/>
        <dbReference type="ChEBI" id="CHEBI:30616"/>
        <dbReference type="ChEBI" id="CHEBI:43474"/>
        <dbReference type="ChEBI" id="CHEBI:58359"/>
        <dbReference type="ChEBI" id="CHEBI:78520"/>
        <dbReference type="ChEBI" id="CHEBI:78521"/>
        <dbReference type="ChEBI" id="CHEBI:456216"/>
        <dbReference type="EC" id="6.3.5.7"/>
    </reaction>
</comment>
<evidence type="ECO:0000313" key="10">
    <source>
        <dbReference type="Proteomes" id="UP000232133"/>
    </source>
</evidence>
<dbReference type="GO" id="GO:0030956">
    <property type="term" value="C:glutamyl-tRNA(Gln) amidotransferase complex"/>
    <property type="evidence" value="ECO:0007669"/>
    <property type="project" value="InterPro"/>
</dbReference>
<keyword evidence="3 7" id="KW-0547">Nucleotide-binding</keyword>
<dbReference type="NCBIfam" id="TIGR00132">
    <property type="entry name" value="gatA"/>
    <property type="match status" value="1"/>
</dbReference>
<evidence type="ECO:0000256" key="1">
    <source>
        <dbReference type="ARBA" id="ARBA00008069"/>
    </source>
</evidence>
<keyword evidence="2 7" id="KW-0436">Ligase</keyword>
<dbReference type="GO" id="GO:0005524">
    <property type="term" value="F:ATP binding"/>
    <property type="evidence" value="ECO:0007669"/>
    <property type="project" value="UniProtKB-KW"/>
</dbReference>
<proteinExistence type="inferred from homology"/>
<evidence type="ECO:0000256" key="2">
    <source>
        <dbReference type="ARBA" id="ARBA00022598"/>
    </source>
</evidence>
<dbReference type="InterPro" id="IPR004412">
    <property type="entry name" value="GatA"/>
</dbReference>
<name>A0A2H4U8K1_METSM</name>
<evidence type="ECO:0000259" key="8">
    <source>
        <dbReference type="Pfam" id="PF01425"/>
    </source>
</evidence>
<evidence type="ECO:0000313" key="9">
    <source>
        <dbReference type="EMBL" id="ATZ60446.1"/>
    </source>
</evidence>
<protein>
    <recommendedName>
        <fullName evidence="7">Glutamyl-tRNA(Gln) amidotransferase subunit A</fullName>
        <shortName evidence="7">Glu-ADT subunit A</shortName>
        <ecNumber evidence="7">6.3.5.7</ecNumber>
    </recommendedName>
</protein>
<comment type="similarity">
    <text evidence="1 7">Belongs to the amidase family. GatA subfamily.</text>
</comment>
<accession>A0A2H4U8K1</accession>
<dbReference type="EMBL" id="CP017803">
    <property type="protein sequence ID" value="ATZ60446.1"/>
    <property type="molecule type" value="Genomic_DNA"/>
</dbReference>
<evidence type="ECO:0000256" key="7">
    <source>
        <dbReference type="HAMAP-Rule" id="MF_00120"/>
    </source>
</evidence>
<dbReference type="SUPFAM" id="SSF75304">
    <property type="entry name" value="Amidase signature (AS) enzymes"/>
    <property type="match status" value="1"/>
</dbReference>
<feature type="active site" description="Acyl-ester intermediate" evidence="7">
    <location>
        <position position="173"/>
    </location>
</feature>
<evidence type="ECO:0000256" key="6">
    <source>
        <dbReference type="ARBA" id="ARBA00047407"/>
    </source>
</evidence>